<comment type="caution">
    <text evidence="1">The sequence shown here is derived from an EMBL/GenBank/DDBJ whole genome shotgun (WGS) entry which is preliminary data.</text>
</comment>
<dbReference type="PANTHER" id="PTHR48055">
    <property type="entry name" value="LEUCINE-RICH REPEAT RECEPTOR PROTEIN KINASE EMS1"/>
    <property type="match status" value="1"/>
</dbReference>
<reference evidence="1 2" key="3">
    <citation type="submission" date="2019-11" db="EMBL/GenBank/DDBJ databases">
        <title>A de novo genome assembly of a pear dwarfing rootstock.</title>
        <authorList>
            <person name="Wang F."/>
            <person name="Wang J."/>
            <person name="Li S."/>
            <person name="Zhang Y."/>
            <person name="Fang M."/>
            <person name="Ma L."/>
            <person name="Zhao Y."/>
            <person name="Jiang S."/>
        </authorList>
    </citation>
    <scope>NUCLEOTIDE SEQUENCE [LARGE SCALE GENOMIC DNA]</scope>
    <source>
        <strain evidence="1">S2</strain>
        <tissue evidence="1">Leaf</tissue>
    </source>
</reference>
<proteinExistence type="predicted"/>
<dbReference type="EMBL" id="SMOL01000004">
    <property type="protein sequence ID" value="KAB2636070.1"/>
    <property type="molecule type" value="Genomic_DNA"/>
</dbReference>
<protein>
    <submittedName>
        <fullName evidence="1">Wall-associated receptor kinase-like 4</fullName>
    </submittedName>
</protein>
<name>A0A5N5IED5_9ROSA</name>
<dbReference type="OrthoDB" id="676979at2759"/>
<keyword evidence="1" id="KW-0418">Kinase</keyword>
<dbReference type="InterPro" id="IPR051564">
    <property type="entry name" value="LRR_receptor-like_kinase"/>
</dbReference>
<dbReference type="GO" id="GO:0016301">
    <property type="term" value="F:kinase activity"/>
    <property type="evidence" value="ECO:0007669"/>
    <property type="project" value="UniProtKB-KW"/>
</dbReference>
<gene>
    <name evidence="1" type="ORF">D8674_026604</name>
</gene>
<evidence type="ECO:0000313" key="2">
    <source>
        <dbReference type="Proteomes" id="UP000327157"/>
    </source>
</evidence>
<sequence length="142" mass="16174">MRPGLISEKTDVYSFGILLVVLLTGRTPWERVEGIEIIPYASGCDGRIGEILDPRIYEEVGGNEQVQQQSHDFLELALLCTRDDIEGRPYMVDVARELIRIEEFVLASWLRSTTFVIKSIGYWFNGNSNLHVEDDVKGQTVR</sequence>
<accession>A0A5N5IED5</accession>
<dbReference type="AlphaFoldDB" id="A0A5N5IED5"/>
<dbReference type="GO" id="GO:0016020">
    <property type="term" value="C:membrane"/>
    <property type="evidence" value="ECO:0007669"/>
    <property type="project" value="TreeGrafter"/>
</dbReference>
<keyword evidence="1" id="KW-0675">Receptor</keyword>
<reference evidence="2" key="2">
    <citation type="submission" date="2019-10" db="EMBL/GenBank/DDBJ databases">
        <title>A de novo genome assembly of a pear dwarfing rootstock.</title>
        <authorList>
            <person name="Wang F."/>
            <person name="Wang J."/>
            <person name="Li S."/>
            <person name="Zhang Y."/>
            <person name="Fang M."/>
            <person name="Ma L."/>
            <person name="Zhao Y."/>
            <person name="Jiang S."/>
        </authorList>
    </citation>
    <scope>NUCLEOTIDE SEQUENCE [LARGE SCALE GENOMIC DNA]</scope>
</reference>
<evidence type="ECO:0000313" key="1">
    <source>
        <dbReference type="EMBL" id="KAB2636070.1"/>
    </source>
</evidence>
<keyword evidence="1" id="KW-0808">Transferase</keyword>
<dbReference type="Proteomes" id="UP000327157">
    <property type="component" value="Chromosome 5"/>
</dbReference>
<organism evidence="1 2">
    <name type="scientific">Pyrus ussuriensis x Pyrus communis</name>
    <dbReference type="NCBI Taxonomy" id="2448454"/>
    <lineage>
        <taxon>Eukaryota</taxon>
        <taxon>Viridiplantae</taxon>
        <taxon>Streptophyta</taxon>
        <taxon>Embryophyta</taxon>
        <taxon>Tracheophyta</taxon>
        <taxon>Spermatophyta</taxon>
        <taxon>Magnoliopsida</taxon>
        <taxon>eudicotyledons</taxon>
        <taxon>Gunneridae</taxon>
        <taxon>Pentapetalae</taxon>
        <taxon>rosids</taxon>
        <taxon>fabids</taxon>
        <taxon>Rosales</taxon>
        <taxon>Rosaceae</taxon>
        <taxon>Amygdaloideae</taxon>
        <taxon>Maleae</taxon>
        <taxon>Pyrus</taxon>
    </lineage>
</organism>
<dbReference type="SUPFAM" id="SSF56112">
    <property type="entry name" value="Protein kinase-like (PK-like)"/>
    <property type="match status" value="1"/>
</dbReference>
<keyword evidence="2" id="KW-1185">Reference proteome</keyword>
<dbReference type="PANTHER" id="PTHR48055:SF46">
    <property type="entry name" value="LEUCINE-RICH REPEAT SERINE_THREONINE-PROTEIN KINASE 1"/>
    <property type="match status" value="1"/>
</dbReference>
<dbReference type="InterPro" id="IPR011009">
    <property type="entry name" value="Kinase-like_dom_sf"/>
</dbReference>
<reference evidence="1 2" key="1">
    <citation type="submission" date="2019-09" db="EMBL/GenBank/DDBJ databases">
        <authorList>
            <person name="Ou C."/>
        </authorList>
    </citation>
    <scope>NUCLEOTIDE SEQUENCE [LARGE SCALE GENOMIC DNA]</scope>
    <source>
        <strain evidence="1">S2</strain>
        <tissue evidence="1">Leaf</tissue>
    </source>
</reference>
<dbReference type="Gene3D" id="1.10.510.10">
    <property type="entry name" value="Transferase(Phosphotransferase) domain 1"/>
    <property type="match status" value="1"/>
</dbReference>